<protein>
    <submittedName>
        <fullName evidence="3">Glutamine amidotransferase</fullName>
    </submittedName>
</protein>
<organism evidence="3 4">
    <name type="scientific">Ensifer adhaerens</name>
    <name type="common">Sinorhizobium morelense</name>
    <dbReference type="NCBI Taxonomy" id="106592"/>
    <lineage>
        <taxon>Bacteria</taxon>
        <taxon>Pseudomonadati</taxon>
        <taxon>Pseudomonadota</taxon>
        <taxon>Alphaproteobacteria</taxon>
        <taxon>Hyphomicrobiales</taxon>
        <taxon>Rhizobiaceae</taxon>
        <taxon>Sinorhizobium/Ensifer group</taxon>
        <taxon>Ensifer</taxon>
    </lineage>
</organism>
<dbReference type="InterPro" id="IPR002818">
    <property type="entry name" value="DJ-1/PfpI"/>
</dbReference>
<keyword evidence="3" id="KW-0808">Transferase</keyword>
<dbReference type="NCBIfam" id="TIGR01382">
    <property type="entry name" value="PfpI"/>
    <property type="match status" value="1"/>
</dbReference>
<dbReference type="EMBL" id="LGAP01000020">
    <property type="protein sequence ID" value="KOF15389.1"/>
    <property type="molecule type" value="Genomic_DNA"/>
</dbReference>
<name>A0A0L8BLG9_ENSAD</name>
<reference evidence="4" key="1">
    <citation type="submission" date="2015-07" db="EMBL/GenBank/DDBJ databases">
        <title>Whole genome sequence of an Ensifer adhaerens strain isolated from a cave pool in the Wind Cave National Park.</title>
        <authorList>
            <person name="Eng W.W.H."/>
            <person name="Gan H.M."/>
            <person name="Barton H.A."/>
            <person name="Savka M.A."/>
        </authorList>
    </citation>
    <scope>NUCLEOTIDE SEQUENCE [LARGE SCALE GENOMIC DNA]</scope>
    <source>
        <strain evidence="4">SD006</strain>
    </source>
</reference>
<gene>
    <name evidence="3" type="ORF">AC244_23790</name>
</gene>
<dbReference type="Pfam" id="PF01965">
    <property type="entry name" value="DJ-1_PfpI"/>
    <property type="match status" value="1"/>
</dbReference>
<proteinExistence type="inferred from homology"/>
<dbReference type="PANTHER" id="PTHR42733:SF12">
    <property type="entry name" value="PROTEINASE"/>
    <property type="match status" value="1"/>
</dbReference>
<dbReference type="PROSITE" id="PS51276">
    <property type="entry name" value="PEPTIDASE_C56_PFPI"/>
    <property type="match status" value="1"/>
</dbReference>
<evidence type="ECO:0000259" key="2">
    <source>
        <dbReference type="Pfam" id="PF01965"/>
    </source>
</evidence>
<dbReference type="CDD" id="cd03134">
    <property type="entry name" value="GATase1_PfpI_like"/>
    <property type="match status" value="1"/>
</dbReference>
<evidence type="ECO:0000256" key="1">
    <source>
        <dbReference type="ARBA" id="ARBA00008542"/>
    </source>
</evidence>
<dbReference type="PANTHER" id="PTHR42733">
    <property type="entry name" value="DJ-1 PROTEIN"/>
    <property type="match status" value="1"/>
</dbReference>
<dbReference type="RefSeq" id="WP_053251280.1">
    <property type="nucleotide sequence ID" value="NZ_LGAP01000020.1"/>
</dbReference>
<dbReference type="InterPro" id="IPR029062">
    <property type="entry name" value="Class_I_gatase-like"/>
</dbReference>
<accession>A0A0L8BLG9</accession>
<sequence>MPSIDTARILILATDGYERSELRLPRDELSKRGAKVTIASLEKRAIKSWDKGDWGDTVDVDLTAKDVFVRDFDALVLPGGQINPDLLRKDPDAMRVVTDFVQSGMVVAAICHAPWLLVEADALKGRKATSYASIRKDVENAGAQWVDAKVVCDHGIVTSRSPDDLDAFVAKIVEEIEEGRHDRRAA</sequence>
<dbReference type="GO" id="GO:0016740">
    <property type="term" value="F:transferase activity"/>
    <property type="evidence" value="ECO:0007669"/>
    <property type="project" value="UniProtKB-KW"/>
</dbReference>
<dbReference type="OrthoDB" id="9792284at2"/>
<evidence type="ECO:0000313" key="3">
    <source>
        <dbReference type="EMBL" id="KOF15389.1"/>
    </source>
</evidence>
<dbReference type="PATRIC" id="fig|106592.7.peg.3484"/>
<comment type="caution">
    <text evidence="3">The sequence shown here is derived from an EMBL/GenBank/DDBJ whole genome shotgun (WGS) entry which is preliminary data.</text>
</comment>
<feature type="domain" description="DJ-1/PfpI" evidence="2">
    <location>
        <begin position="8"/>
        <end position="175"/>
    </location>
</feature>
<dbReference type="InterPro" id="IPR006286">
    <property type="entry name" value="C56_PfpI-like"/>
</dbReference>
<keyword evidence="3" id="KW-0315">Glutamine amidotransferase</keyword>
<evidence type="ECO:0000313" key="4">
    <source>
        <dbReference type="Proteomes" id="UP000037425"/>
    </source>
</evidence>
<dbReference type="SUPFAM" id="SSF52317">
    <property type="entry name" value="Class I glutamine amidotransferase-like"/>
    <property type="match status" value="1"/>
</dbReference>
<dbReference type="Gene3D" id="3.40.50.880">
    <property type="match status" value="1"/>
</dbReference>
<dbReference type="Proteomes" id="UP000037425">
    <property type="component" value="Unassembled WGS sequence"/>
</dbReference>
<comment type="similarity">
    <text evidence="1">Belongs to the peptidase C56 family.</text>
</comment>
<dbReference type="AlphaFoldDB" id="A0A0L8BLG9"/>